<accession>A0A930DX43</accession>
<sequence length="180" mass="21141">MDQWSIPIGYQEVLEDYAQKNAVTRETAFSNLMDFIQLKDQYFSQILVYIENAEQYLDGGEEIPEQELQLAYMESFGENTVGAMAKCYFRRSESKDLLLAVGYDSELSTWEILSFFQRKIPTMDLDGDTLCLYYLKDMNRLPEAKKSFSLLENEEGEEYCKAGYFPSIYVEEDEEEWEEE</sequence>
<evidence type="ECO:0000313" key="1">
    <source>
        <dbReference type="EMBL" id="MBF1305894.1"/>
    </source>
</evidence>
<proteinExistence type="predicted"/>
<reference evidence="1" key="1">
    <citation type="submission" date="2020-04" db="EMBL/GenBank/DDBJ databases">
        <title>Deep metagenomics examines the oral microbiome during advanced dental caries in children, revealing novel taxa and co-occurrences with host molecules.</title>
        <authorList>
            <person name="Baker J.L."/>
            <person name="Morton J.T."/>
            <person name="Dinis M."/>
            <person name="Alvarez R."/>
            <person name="Tran N.C."/>
            <person name="Knight R."/>
            <person name="Edlund A."/>
        </authorList>
    </citation>
    <scope>NUCLEOTIDE SEQUENCE</scope>
    <source>
        <strain evidence="1">JCVI_48_bin.5</strain>
    </source>
</reference>
<organism evidence="1 2">
    <name type="scientific">Oribacterium sinus</name>
    <dbReference type="NCBI Taxonomy" id="237576"/>
    <lineage>
        <taxon>Bacteria</taxon>
        <taxon>Bacillati</taxon>
        <taxon>Bacillota</taxon>
        <taxon>Clostridia</taxon>
        <taxon>Lachnospirales</taxon>
        <taxon>Lachnospiraceae</taxon>
        <taxon>Oribacterium</taxon>
    </lineage>
</organism>
<evidence type="ECO:0000313" key="2">
    <source>
        <dbReference type="Proteomes" id="UP000780721"/>
    </source>
</evidence>
<dbReference type="Proteomes" id="UP000780721">
    <property type="component" value="Unassembled WGS sequence"/>
</dbReference>
<protein>
    <submittedName>
        <fullName evidence="1">Uncharacterized protein</fullName>
    </submittedName>
</protein>
<gene>
    <name evidence="1" type="ORF">HXM91_08645</name>
</gene>
<name>A0A930DX43_9FIRM</name>
<dbReference type="EMBL" id="JABZRB010000307">
    <property type="protein sequence ID" value="MBF1305894.1"/>
    <property type="molecule type" value="Genomic_DNA"/>
</dbReference>
<dbReference type="AlphaFoldDB" id="A0A930DX43"/>
<comment type="caution">
    <text evidence="1">The sequence shown here is derived from an EMBL/GenBank/DDBJ whole genome shotgun (WGS) entry which is preliminary data.</text>
</comment>